<dbReference type="EMBL" id="KN294005">
    <property type="protein sequence ID" value="KGQ01265.1"/>
    <property type="molecule type" value="Genomic_DNA"/>
</dbReference>
<keyword evidence="2" id="KW-1185">Reference proteome</keyword>
<dbReference type="KEGG" id="pbl:PAAG_12036"/>
<sequence length="173" mass="19175">MVTAADNSDFMPGFAQPKPYHLSRQKLTPTFVFNEDLDLETIVGRSHVIKGPSSSSSSIHLQWISIYMMDYMKGTNVDALWMLGLLKPEEQDAIVNDMAAILTQLREFHSPKDAVVASAQGRAILDYRIGSHLVGPFQSHASFHPFLRVGVQLENTAMNFGELQPVTTAITGR</sequence>
<reference evidence="1 2" key="1">
    <citation type="journal article" date="2011" name="PLoS Genet.">
        <title>Comparative genomic analysis of human fungal pathogens causing paracoccidioidomycosis.</title>
        <authorList>
            <person name="Desjardins C.A."/>
            <person name="Champion M.D."/>
            <person name="Holder J.W."/>
            <person name="Muszewska A."/>
            <person name="Goldberg J."/>
            <person name="Bailao A.M."/>
            <person name="Brigido M.M."/>
            <person name="Ferreira M.E."/>
            <person name="Garcia A.M."/>
            <person name="Grynberg M."/>
            <person name="Gujja S."/>
            <person name="Heiman D.I."/>
            <person name="Henn M.R."/>
            <person name="Kodira C.D."/>
            <person name="Leon-Narvaez H."/>
            <person name="Longo L.V."/>
            <person name="Ma L.J."/>
            <person name="Malavazi I."/>
            <person name="Matsuo A.L."/>
            <person name="Morais F.V."/>
            <person name="Pereira M."/>
            <person name="Rodriguez-Brito S."/>
            <person name="Sakthikumar S."/>
            <person name="Salem-Izacc S.M."/>
            <person name="Sykes S.M."/>
            <person name="Teixeira M.M."/>
            <person name="Vallejo M.C."/>
            <person name="Walter M.E."/>
            <person name="Yandava C."/>
            <person name="Young S."/>
            <person name="Zeng Q."/>
            <person name="Zucker J."/>
            <person name="Felipe M.S."/>
            <person name="Goldman G.H."/>
            <person name="Haas B.J."/>
            <person name="McEwen J.G."/>
            <person name="Nino-Vega G."/>
            <person name="Puccia R."/>
            <person name="San-Blas G."/>
            <person name="Soares C.M."/>
            <person name="Birren B.W."/>
            <person name="Cuomo C.A."/>
        </authorList>
    </citation>
    <scope>NUCLEOTIDE SEQUENCE [LARGE SCALE GENOMIC DNA]</scope>
    <source>
        <strain evidence="2">ATCC MYA-826 / Pb01</strain>
    </source>
</reference>
<dbReference type="OrthoDB" id="2906425at2759"/>
<dbReference type="OMA" id="STWISIY"/>
<dbReference type="RefSeq" id="XP_002792681.2">
    <property type="nucleotide sequence ID" value="XM_002792635.2"/>
</dbReference>
<evidence type="ECO:0000313" key="2">
    <source>
        <dbReference type="Proteomes" id="UP000002059"/>
    </source>
</evidence>
<evidence type="ECO:0000313" key="1">
    <source>
        <dbReference type="EMBL" id="KGQ01265.1"/>
    </source>
</evidence>
<dbReference type="VEuPathDB" id="FungiDB:PAAG_12036"/>
<accession>A0A0A2V556</accession>
<organism evidence="1 2">
    <name type="scientific">Paracoccidioides lutzii (strain ATCC MYA-826 / Pb01)</name>
    <name type="common">Paracoccidioides brasiliensis</name>
    <dbReference type="NCBI Taxonomy" id="502779"/>
    <lineage>
        <taxon>Eukaryota</taxon>
        <taxon>Fungi</taxon>
        <taxon>Dikarya</taxon>
        <taxon>Ascomycota</taxon>
        <taxon>Pezizomycotina</taxon>
        <taxon>Eurotiomycetes</taxon>
        <taxon>Eurotiomycetidae</taxon>
        <taxon>Onygenales</taxon>
        <taxon>Ajellomycetaceae</taxon>
        <taxon>Paracoccidioides</taxon>
    </lineage>
</organism>
<dbReference type="eggNOG" id="ENOG502S6BM">
    <property type="taxonomic scope" value="Eukaryota"/>
</dbReference>
<name>A0A0A2V556_PARBA</name>
<protein>
    <submittedName>
        <fullName evidence="1">Uncharacterized protein</fullName>
    </submittedName>
</protein>
<dbReference type="AlphaFoldDB" id="A0A0A2V556"/>
<proteinExistence type="predicted"/>
<gene>
    <name evidence="1" type="ORF">PAAG_12036</name>
</gene>
<dbReference type="Proteomes" id="UP000002059">
    <property type="component" value="Partially assembled WGS sequence"/>
</dbReference>
<dbReference type="GeneID" id="9095918"/>
<dbReference type="HOGENOM" id="CLU_1548072_0_0_1"/>